<evidence type="ECO:0000313" key="8">
    <source>
        <dbReference type="Proteomes" id="UP001156140"/>
    </source>
</evidence>
<dbReference type="InterPro" id="IPR003825">
    <property type="entry name" value="Colicin-V_CvpA"/>
</dbReference>
<keyword evidence="2 6" id="KW-0812">Transmembrane</keyword>
<accession>A0AA41QLA6</accession>
<feature type="compositionally biased region" description="Polar residues" evidence="5">
    <location>
        <begin position="204"/>
        <end position="213"/>
    </location>
</feature>
<evidence type="ECO:0000256" key="5">
    <source>
        <dbReference type="SAM" id="MobiDB-lite"/>
    </source>
</evidence>
<proteinExistence type="predicted"/>
<evidence type="ECO:0000256" key="3">
    <source>
        <dbReference type="ARBA" id="ARBA00022989"/>
    </source>
</evidence>
<dbReference type="RefSeq" id="WP_035092059.1">
    <property type="nucleotide sequence ID" value="NZ_CP068983.1"/>
</dbReference>
<protein>
    <submittedName>
        <fullName evidence="7">CvpA family protein</fullName>
    </submittedName>
</protein>
<evidence type="ECO:0000313" key="7">
    <source>
        <dbReference type="EMBL" id="MCI0126578.1"/>
    </source>
</evidence>
<feature type="transmembrane region" description="Helical" evidence="6">
    <location>
        <begin position="32"/>
        <end position="49"/>
    </location>
</feature>
<feature type="transmembrane region" description="Helical" evidence="6">
    <location>
        <begin position="61"/>
        <end position="82"/>
    </location>
</feature>
<keyword evidence="4 6" id="KW-0472">Membrane</keyword>
<comment type="subcellular location">
    <subcellularLocation>
        <location evidence="1">Membrane</location>
        <topology evidence="1">Multi-pass membrane protein</topology>
    </subcellularLocation>
</comment>
<reference evidence="7" key="1">
    <citation type="submission" date="2022-03" db="EMBL/GenBank/DDBJ databases">
        <title>The complete genome sequence of a Methyloterrigena soli.</title>
        <authorList>
            <person name="Zi Z."/>
        </authorList>
    </citation>
    <scope>NUCLEOTIDE SEQUENCE</scope>
    <source>
        <strain evidence="7">M48</strain>
    </source>
</reference>
<dbReference type="PANTHER" id="PTHR36926:SF1">
    <property type="entry name" value="COLICIN V PRODUCTION PROTEIN"/>
    <property type="match status" value="1"/>
</dbReference>
<feature type="region of interest" description="Disordered" evidence="5">
    <location>
        <begin position="169"/>
        <end position="213"/>
    </location>
</feature>
<evidence type="ECO:0000256" key="6">
    <source>
        <dbReference type="SAM" id="Phobius"/>
    </source>
</evidence>
<organism evidence="7 8">
    <name type="scientific">Paradevosia shaoguanensis</name>
    <dbReference type="NCBI Taxonomy" id="1335043"/>
    <lineage>
        <taxon>Bacteria</taxon>
        <taxon>Pseudomonadati</taxon>
        <taxon>Pseudomonadota</taxon>
        <taxon>Alphaproteobacteria</taxon>
        <taxon>Hyphomicrobiales</taxon>
        <taxon>Devosiaceae</taxon>
        <taxon>Paradevosia</taxon>
    </lineage>
</organism>
<gene>
    <name evidence="7" type="ORF">ML536_07030</name>
</gene>
<keyword evidence="8" id="KW-1185">Reference proteome</keyword>
<dbReference type="PANTHER" id="PTHR36926">
    <property type="entry name" value="COLICIN V PRODUCTION PROTEIN"/>
    <property type="match status" value="1"/>
</dbReference>
<keyword evidence="3 6" id="KW-1133">Transmembrane helix</keyword>
<dbReference type="Proteomes" id="UP001156140">
    <property type="component" value="Unassembled WGS sequence"/>
</dbReference>
<dbReference type="Pfam" id="PF02674">
    <property type="entry name" value="Colicin_V"/>
    <property type="match status" value="1"/>
</dbReference>
<dbReference type="GO" id="GO:0009403">
    <property type="term" value="P:toxin biosynthetic process"/>
    <property type="evidence" value="ECO:0007669"/>
    <property type="project" value="InterPro"/>
</dbReference>
<feature type="transmembrane region" description="Helical" evidence="6">
    <location>
        <begin position="102"/>
        <end position="125"/>
    </location>
</feature>
<dbReference type="GO" id="GO:0016020">
    <property type="term" value="C:membrane"/>
    <property type="evidence" value="ECO:0007669"/>
    <property type="project" value="UniProtKB-SubCell"/>
</dbReference>
<dbReference type="AlphaFoldDB" id="A0AA41QLA6"/>
<evidence type="ECO:0000256" key="4">
    <source>
        <dbReference type="ARBA" id="ARBA00023136"/>
    </source>
</evidence>
<dbReference type="InterPro" id="IPR052719">
    <property type="entry name" value="CvpA-like"/>
</dbReference>
<dbReference type="EMBL" id="JALAZD010000001">
    <property type="protein sequence ID" value="MCI0126578.1"/>
    <property type="molecule type" value="Genomic_DNA"/>
</dbReference>
<comment type="caution">
    <text evidence="7">The sequence shown here is derived from an EMBL/GenBank/DDBJ whole genome shotgun (WGS) entry which is preliminary data.</text>
</comment>
<evidence type="ECO:0000256" key="2">
    <source>
        <dbReference type="ARBA" id="ARBA00022692"/>
    </source>
</evidence>
<sequence length="213" mass="22428">MLTAFDVGIGILVLISAILATARGLTREVLSLATWAGSAAIAIYMWQYHPEIARGYIQEQIVADVATVVVTFIIALIVLHLITMRIADFVVDSRIGPLDRTLGFVFGVLRGVVIGVVAVIFGVWLMGSNLPSWAANSKSLPILQGFGDSMIAALPPNLEEQVNAILKRGKGAVSPDDTAPVDEGTDAGENDSPFPDQPTPPASVGNQPANTPA</sequence>
<name>A0AA41QLA6_9HYPH</name>
<feature type="compositionally biased region" description="Acidic residues" evidence="5">
    <location>
        <begin position="179"/>
        <end position="189"/>
    </location>
</feature>
<evidence type="ECO:0000256" key="1">
    <source>
        <dbReference type="ARBA" id="ARBA00004141"/>
    </source>
</evidence>